<dbReference type="OrthoDB" id="7862860at2"/>
<dbReference type="PATRIC" id="fig|60890.4.peg.2349"/>
<dbReference type="RefSeq" id="WP_065272151.1">
    <property type="nucleotide sequence ID" value="NZ_CP015124.1"/>
</dbReference>
<dbReference type="Proteomes" id="UP000092565">
    <property type="component" value="Chromosome"/>
</dbReference>
<evidence type="ECO:0000313" key="3">
    <source>
        <dbReference type="Proteomes" id="UP000092565"/>
    </source>
</evidence>
<dbReference type="EMBL" id="CP015124">
    <property type="protein sequence ID" value="ANP37311.1"/>
    <property type="molecule type" value="Genomic_DNA"/>
</dbReference>
<evidence type="ECO:0000313" key="4">
    <source>
        <dbReference type="Proteomes" id="UP001218364"/>
    </source>
</evidence>
<organism evidence="1 3">
    <name type="scientific">Phaeobacter gallaeciensis</name>
    <dbReference type="NCBI Taxonomy" id="60890"/>
    <lineage>
        <taxon>Bacteria</taxon>
        <taxon>Pseudomonadati</taxon>
        <taxon>Pseudomonadota</taxon>
        <taxon>Alphaproteobacteria</taxon>
        <taxon>Rhodobacterales</taxon>
        <taxon>Roseobacteraceae</taxon>
        <taxon>Phaeobacter</taxon>
    </lineage>
</organism>
<evidence type="ECO:0000313" key="1">
    <source>
        <dbReference type="EMBL" id="ANP37311.1"/>
    </source>
</evidence>
<proteinExistence type="predicted"/>
<keyword evidence="3" id="KW-1185">Reference proteome</keyword>
<dbReference type="Proteomes" id="UP001218364">
    <property type="component" value="Unassembled WGS sequence"/>
</dbReference>
<evidence type="ECO:0000313" key="2">
    <source>
        <dbReference type="EMBL" id="MDE4166128.1"/>
    </source>
</evidence>
<dbReference type="AlphaFoldDB" id="A0A1B0ZT16"/>
<dbReference type="GO" id="GO:0044780">
    <property type="term" value="P:bacterial-type flagellum assembly"/>
    <property type="evidence" value="ECO:0007669"/>
    <property type="project" value="InterPro"/>
</dbReference>
<accession>A0A1B0ZT16</accession>
<reference evidence="2 4" key="2">
    <citation type="submission" date="2023-02" db="EMBL/GenBank/DDBJ databases">
        <title>Population genomics of bacteria associated with diatom.</title>
        <authorList>
            <person name="Xie J."/>
            <person name="Wang H."/>
        </authorList>
    </citation>
    <scope>NUCLEOTIDE SEQUENCE [LARGE SCALE GENOMIC DNA]</scope>
    <source>
        <strain evidence="2 4">PT47_8</strain>
    </source>
</reference>
<sequence length="119" mass="13626">MTDQNPQTLIDELDTILDEERAALMDGDLKKMEAILARKEQAIEALNSFSDLERQTLSKVQSKVTRNQDLLESAMEGIRSVATRMAELRRVRKGLDVYDSAGRKTRYGTRLDQKLERRA</sequence>
<dbReference type="InterPro" id="IPR036679">
    <property type="entry name" value="FlgN-like_sf"/>
</dbReference>
<dbReference type="EMBL" id="JARCJK010000004">
    <property type="protein sequence ID" value="MDE4166128.1"/>
    <property type="molecule type" value="Genomic_DNA"/>
</dbReference>
<protein>
    <submittedName>
        <fullName evidence="1">Flagellar biosynthesis protein FlgN</fullName>
    </submittedName>
    <submittedName>
        <fullName evidence="2">Flagellar export chaperone FlgN</fullName>
    </submittedName>
</protein>
<keyword evidence="1" id="KW-0966">Cell projection</keyword>
<keyword evidence="1" id="KW-0969">Cilium</keyword>
<keyword evidence="1" id="KW-0282">Flagellum</keyword>
<reference evidence="1 3" key="1">
    <citation type="submission" date="2016-04" db="EMBL/GenBank/DDBJ databases">
        <authorList>
            <person name="Evans L.H."/>
            <person name="Alamgir A."/>
            <person name="Owens N."/>
            <person name="Weber N.D."/>
            <person name="Virtaneva K."/>
            <person name="Barbian K."/>
            <person name="Babar A."/>
            <person name="Rosenke K."/>
        </authorList>
    </citation>
    <scope>NUCLEOTIDE SEQUENCE [LARGE SCALE GENOMIC DNA]</scope>
    <source>
        <strain evidence="1 3">JL2886</strain>
    </source>
</reference>
<name>A0A1B0ZT16_9RHOB</name>
<dbReference type="SUPFAM" id="SSF140566">
    <property type="entry name" value="FlgN-like"/>
    <property type="match status" value="1"/>
</dbReference>
<dbReference type="Gene3D" id="1.20.58.300">
    <property type="entry name" value="FlgN-like"/>
    <property type="match status" value="1"/>
</dbReference>
<gene>
    <name evidence="1" type="ORF">JL2886_02422</name>
    <name evidence="2" type="ORF">PXK24_10510</name>
</gene>